<dbReference type="SMART" id="SM00342">
    <property type="entry name" value="HTH_ARAC"/>
    <property type="match status" value="1"/>
</dbReference>
<organism evidence="5 6">
    <name type="scientific">Paenibacillus selenitireducens</name>
    <dbReference type="NCBI Taxonomy" id="1324314"/>
    <lineage>
        <taxon>Bacteria</taxon>
        <taxon>Bacillati</taxon>
        <taxon>Bacillota</taxon>
        <taxon>Bacilli</taxon>
        <taxon>Bacillales</taxon>
        <taxon>Paenibacillaceae</taxon>
        <taxon>Paenibacillus</taxon>
    </lineage>
</organism>
<evidence type="ECO:0000256" key="1">
    <source>
        <dbReference type="ARBA" id="ARBA00023015"/>
    </source>
</evidence>
<dbReference type="PANTHER" id="PTHR43280">
    <property type="entry name" value="ARAC-FAMILY TRANSCRIPTIONAL REGULATOR"/>
    <property type="match status" value="1"/>
</dbReference>
<dbReference type="STRING" id="1324314.BVG16_12390"/>
<dbReference type="InterPro" id="IPR018060">
    <property type="entry name" value="HTH_AraC"/>
</dbReference>
<comment type="caution">
    <text evidence="5">The sequence shown here is derived from an EMBL/GenBank/DDBJ whole genome shotgun (WGS) entry which is preliminary data.</text>
</comment>
<dbReference type="EMBL" id="MSZX01000004">
    <property type="protein sequence ID" value="OPA78654.1"/>
    <property type="molecule type" value="Genomic_DNA"/>
</dbReference>
<protein>
    <submittedName>
        <fullName evidence="5">AraC family transcriptional regulator</fullName>
    </submittedName>
</protein>
<dbReference type="PRINTS" id="PR00032">
    <property type="entry name" value="HTHARAC"/>
</dbReference>
<dbReference type="InterPro" id="IPR020449">
    <property type="entry name" value="Tscrpt_reg_AraC-type_HTH"/>
</dbReference>
<sequence length="283" mass="33588">MHDKNFVLHASSNQFYWQGIGQLSIKTFRSGKVHYRTNRGHFAVEENRYLLLNPGFYDLLIDQEKDVESFCLFFREELAGEVLRTLITSTNDLLTDPYRERDTVNFFEKTYCISPILSEQLESFKNQIPVLKHDELWMEEKYISIMQTLLIEHLNTYKEIENLHALRKSTREELYRRISFAHDYVRAYYNKPITLNEIARSACLSPNHLLRNYASLYRKTPFQHITELRIEKALQLLSRPEWNITEIALEIGYENPVSLTKMFRKHVGVSPSQYRKKVILAKT</sequence>
<evidence type="ECO:0000259" key="4">
    <source>
        <dbReference type="PROSITE" id="PS01124"/>
    </source>
</evidence>
<dbReference type="AlphaFoldDB" id="A0A1T2XFJ0"/>
<dbReference type="InterPro" id="IPR009057">
    <property type="entry name" value="Homeodomain-like_sf"/>
</dbReference>
<evidence type="ECO:0000256" key="2">
    <source>
        <dbReference type="ARBA" id="ARBA00023125"/>
    </source>
</evidence>
<keyword evidence="1" id="KW-0805">Transcription regulation</keyword>
<dbReference type="Gene3D" id="1.10.10.60">
    <property type="entry name" value="Homeodomain-like"/>
    <property type="match status" value="2"/>
</dbReference>
<name>A0A1T2XFJ0_9BACL</name>
<dbReference type="Proteomes" id="UP000190188">
    <property type="component" value="Unassembled WGS sequence"/>
</dbReference>
<feature type="domain" description="HTH araC/xylS-type" evidence="4">
    <location>
        <begin position="179"/>
        <end position="277"/>
    </location>
</feature>
<dbReference type="Pfam" id="PF12833">
    <property type="entry name" value="HTH_18"/>
    <property type="match status" value="1"/>
</dbReference>
<dbReference type="PANTHER" id="PTHR43280:SF28">
    <property type="entry name" value="HTH-TYPE TRANSCRIPTIONAL ACTIVATOR RHAS"/>
    <property type="match status" value="1"/>
</dbReference>
<keyword evidence="2" id="KW-0238">DNA-binding</keyword>
<keyword evidence="3" id="KW-0804">Transcription</keyword>
<evidence type="ECO:0000313" key="6">
    <source>
        <dbReference type="Proteomes" id="UP000190188"/>
    </source>
</evidence>
<evidence type="ECO:0000256" key="3">
    <source>
        <dbReference type="ARBA" id="ARBA00023163"/>
    </source>
</evidence>
<dbReference type="PROSITE" id="PS00041">
    <property type="entry name" value="HTH_ARAC_FAMILY_1"/>
    <property type="match status" value="1"/>
</dbReference>
<dbReference type="GO" id="GO:0043565">
    <property type="term" value="F:sequence-specific DNA binding"/>
    <property type="evidence" value="ECO:0007669"/>
    <property type="project" value="InterPro"/>
</dbReference>
<evidence type="ECO:0000313" key="5">
    <source>
        <dbReference type="EMBL" id="OPA78654.1"/>
    </source>
</evidence>
<keyword evidence="6" id="KW-1185">Reference proteome</keyword>
<accession>A0A1T2XFJ0</accession>
<reference evidence="5 6" key="1">
    <citation type="submission" date="2017-01" db="EMBL/GenBank/DDBJ databases">
        <title>Genome analysis of Paenibacillus selenitrireducens ES3-24.</title>
        <authorList>
            <person name="Xu D."/>
            <person name="Yao R."/>
            <person name="Zheng S."/>
        </authorList>
    </citation>
    <scope>NUCLEOTIDE SEQUENCE [LARGE SCALE GENOMIC DNA]</scope>
    <source>
        <strain evidence="5 6">ES3-24</strain>
    </source>
</reference>
<dbReference type="SUPFAM" id="SSF46689">
    <property type="entry name" value="Homeodomain-like"/>
    <property type="match status" value="2"/>
</dbReference>
<dbReference type="GO" id="GO:0003700">
    <property type="term" value="F:DNA-binding transcription factor activity"/>
    <property type="evidence" value="ECO:0007669"/>
    <property type="project" value="InterPro"/>
</dbReference>
<dbReference type="InterPro" id="IPR018062">
    <property type="entry name" value="HTH_AraC-typ_CS"/>
</dbReference>
<dbReference type="PROSITE" id="PS01124">
    <property type="entry name" value="HTH_ARAC_FAMILY_2"/>
    <property type="match status" value="1"/>
</dbReference>
<gene>
    <name evidence="5" type="ORF">BVG16_12390</name>
</gene>
<proteinExistence type="predicted"/>